<accession>A0ABQ5IQM3</accession>
<organism evidence="1 2">
    <name type="scientific">Tanacetum coccineum</name>
    <dbReference type="NCBI Taxonomy" id="301880"/>
    <lineage>
        <taxon>Eukaryota</taxon>
        <taxon>Viridiplantae</taxon>
        <taxon>Streptophyta</taxon>
        <taxon>Embryophyta</taxon>
        <taxon>Tracheophyta</taxon>
        <taxon>Spermatophyta</taxon>
        <taxon>Magnoliopsida</taxon>
        <taxon>eudicotyledons</taxon>
        <taxon>Gunneridae</taxon>
        <taxon>Pentapetalae</taxon>
        <taxon>asterids</taxon>
        <taxon>campanulids</taxon>
        <taxon>Asterales</taxon>
        <taxon>Asteraceae</taxon>
        <taxon>Asteroideae</taxon>
        <taxon>Anthemideae</taxon>
        <taxon>Anthemidinae</taxon>
        <taxon>Tanacetum</taxon>
    </lineage>
</organism>
<protein>
    <submittedName>
        <fullName evidence="1">Uncharacterized protein</fullName>
    </submittedName>
</protein>
<sequence>MMSDVDVFRPGVLNVVAAKSYGTLVVTVHRDAIQPEIVIYSASVDEMDVLVCFIDDETELTKLYHQGNRALSRLYLYASVLTTLHDRLSAYAC</sequence>
<reference evidence="1" key="1">
    <citation type="journal article" date="2022" name="Int. J. Mol. Sci.">
        <title>Draft Genome of Tanacetum Coccineum: Genomic Comparison of Closely Related Tanacetum-Family Plants.</title>
        <authorList>
            <person name="Yamashiro T."/>
            <person name="Shiraishi A."/>
            <person name="Nakayama K."/>
            <person name="Satake H."/>
        </authorList>
    </citation>
    <scope>NUCLEOTIDE SEQUENCE</scope>
</reference>
<name>A0ABQ5IQM3_9ASTR</name>
<gene>
    <name evidence="1" type="ORF">Tco_1111856</name>
</gene>
<dbReference type="Proteomes" id="UP001151760">
    <property type="component" value="Unassembled WGS sequence"/>
</dbReference>
<dbReference type="EMBL" id="BQNB010020971">
    <property type="protein sequence ID" value="GJU01518.1"/>
    <property type="molecule type" value="Genomic_DNA"/>
</dbReference>
<comment type="caution">
    <text evidence="1">The sequence shown here is derived from an EMBL/GenBank/DDBJ whole genome shotgun (WGS) entry which is preliminary data.</text>
</comment>
<evidence type="ECO:0000313" key="1">
    <source>
        <dbReference type="EMBL" id="GJU01518.1"/>
    </source>
</evidence>
<proteinExistence type="predicted"/>
<reference evidence="1" key="2">
    <citation type="submission" date="2022-01" db="EMBL/GenBank/DDBJ databases">
        <authorList>
            <person name="Yamashiro T."/>
            <person name="Shiraishi A."/>
            <person name="Satake H."/>
            <person name="Nakayama K."/>
        </authorList>
    </citation>
    <scope>NUCLEOTIDE SEQUENCE</scope>
</reference>
<evidence type="ECO:0000313" key="2">
    <source>
        <dbReference type="Proteomes" id="UP001151760"/>
    </source>
</evidence>
<keyword evidence="2" id="KW-1185">Reference proteome</keyword>